<dbReference type="AlphaFoldDB" id="A0A2M9BUU1"/>
<sequence length="50" mass="5374">MTIALIIFAALAVWAVVATTVQLIRDGYRPRETRTAPTFATTPVPTGSVE</sequence>
<accession>A0A2M9BUU1</accession>
<protein>
    <submittedName>
        <fullName evidence="1">Uncharacterized protein</fullName>
    </submittedName>
</protein>
<name>A0A2M9BUU1_9MICO</name>
<keyword evidence="2" id="KW-1185">Reference proteome</keyword>
<organism evidence="1 2">
    <name type="scientific">Compostimonas suwonensis</name>
    <dbReference type="NCBI Taxonomy" id="1048394"/>
    <lineage>
        <taxon>Bacteria</taxon>
        <taxon>Bacillati</taxon>
        <taxon>Actinomycetota</taxon>
        <taxon>Actinomycetes</taxon>
        <taxon>Micrococcales</taxon>
        <taxon>Microbacteriaceae</taxon>
        <taxon>Compostimonas</taxon>
    </lineage>
</organism>
<dbReference type="Proteomes" id="UP000230161">
    <property type="component" value="Unassembled WGS sequence"/>
</dbReference>
<gene>
    <name evidence="1" type="ORF">CLV54_2668</name>
</gene>
<reference evidence="1 2" key="1">
    <citation type="submission" date="2017-11" db="EMBL/GenBank/DDBJ databases">
        <title>Genomic Encyclopedia of Archaeal and Bacterial Type Strains, Phase II (KMG-II): From Individual Species to Whole Genera.</title>
        <authorList>
            <person name="Goeker M."/>
        </authorList>
    </citation>
    <scope>NUCLEOTIDE SEQUENCE [LARGE SCALE GENOMIC DNA]</scope>
    <source>
        <strain evidence="1 2">DSM 25625</strain>
    </source>
</reference>
<dbReference type="RefSeq" id="WP_157802964.1">
    <property type="nucleotide sequence ID" value="NZ_PGFB01000004.1"/>
</dbReference>
<evidence type="ECO:0000313" key="1">
    <source>
        <dbReference type="EMBL" id="PJJ61718.1"/>
    </source>
</evidence>
<dbReference type="EMBL" id="PGFB01000004">
    <property type="protein sequence ID" value="PJJ61718.1"/>
    <property type="molecule type" value="Genomic_DNA"/>
</dbReference>
<evidence type="ECO:0000313" key="2">
    <source>
        <dbReference type="Proteomes" id="UP000230161"/>
    </source>
</evidence>
<proteinExistence type="predicted"/>
<comment type="caution">
    <text evidence="1">The sequence shown here is derived from an EMBL/GenBank/DDBJ whole genome shotgun (WGS) entry which is preliminary data.</text>
</comment>